<keyword evidence="1" id="KW-0732">Signal</keyword>
<accession>A0A1I6VUC6</accession>
<name>A0A1I6VUC6_9FLAO</name>
<gene>
    <name evidence="2" type="ORF">SAMN04487906_3376</name>
</gene>
<reference evidence="2 3" key="1">
    <citation type="submission" date="2016-10" db="EMBL/GenBank/DDBJ databases">
        <authorList>
            <person name="de Groot N.N."/>
        </authorList>
    </citation>
    <scope>NUCLEOTIDE SEQUENCE [LARGE SCALE GENOMIC DNA]</scope>
    <source>
        <strain evidence="2 3">CGMCC 1.6114</strain>
    </source>
</reference>
<evidence type="ECO:0000313" key="2">
    <source>
        <dbReference type="EMBL" id="SFT17332.1"/>
    </source>
</evidence>
<dbReference type="RefSeq" id="WP_074980293.1">
    <property type="nucleotide sequence ID" value="NZ_FPAG01000014.1"/>
</dbReference>
<dbReference type="OrthoDB" id="1114455at2"/>
<sequence>MKTFRNIIYVIAIFCGTQAFSQQLPQFTQYMFNTISINPAYAGSRGGFSVVGLHRSQWAGFEGGPSTQTVSVHTPLKNEKVGLGFSFINDNLGYENSSYFYGDFSYSIQVSPATKLAFGLKGGFTHYTLDDELLTDPSVANDPYFTEFSNRWSPNIGVGTYLHNERWYVGLSAPRILNNDYNDGEAAGVDYVALERVSYYLTGGYVFDLNTDWKFKPAALLKATNGAPLSLDATANFLYNEKLWLGAAYRVDSFNTFGAIIDFQISEKFRLGYAYELPVSGIRPYTSGTHEFLLIYEFKTKNCKCPRYF</sequence>
<dbReference type="Pfam" id="PF11751">
    <property type="entry name" value="PorP_SprF"/>
    <property type="match status" value="1"/>
</dbReference>
<organism evidence="2 3">
    <name type="scientific">Zhouia amylolytica</name>
    <dbReference type="NCBI Taxonomy" id="376730"/>
    <lineage>
        <taxon>Bacteria</taxon>
        <taxon>Pseudomonadati</taxon>
        <taxon>Bacteroidota</taxon>
        <taxon>Flavobacteriia</taxon>
        <taxon>Flavobacteriales</taxon>
        <taxon>Flavobacteriaceae</taxon>
        <taxon>Zhouia</taxon>
    </lineage>
</organism>
<dbReference type="EMBL" id="FPAG01000014">
    <property type="protein sequence ID" value="SFT17332.1"/>
    <property type="molecule type" value="Genomic_DNA"/>
</dbReference>
<feature type="signal peptide" evidence="1">
    <location>
        <begin position="1"/>
        <end position="21"/>
    </location>
</feature>
<feature type="chain" id="PRO_5010216999" evidence="1">
    <location>
        <begin position="22"/>
        <end position="309"/>
    </location>
</feature>
<evidence type="ECO:0000256" key="1">
    <source>
        <dbReference type="SAM" id="SignalP"/>
    </source>
</evidence>
<proteinExistence type="predicted"/>
<protein>
    <submittedName>
        <fullName evidence="2">Type IX secretion system membrane protein, PorP/SprF family</fullName>
    </submittedName>
</protein>
<evidence type="ECO:0000313" key="3">
    <source>
        <dbReference type="Proteomes" id="UP000183209"/>
    </source>
</evidence>
<dbReference type="Proteomes" id="UP000183209">
    <property type="component" value="Unassembled WGS sequence"/>
</dbReference>
<dbReference type="AlphaFoldDB" id="A0A1I6VUC6"/>
<dbReference type="NCBIfam" id="TIGR03519">
    <property type="entry name" value="T9SS_PorP_fam"/>
    <property type="match status" value="1"/>
</dbReference>
<dbReference type="InterPro" id="IPR019861">
    <property type="entry name" value="PorP/SprF_Bacteroidetes"/>
</dbReference>